<keyword evidence="1" id="KW-0547">Nucleotide-binding</keyword>
<evidence type="ECO:0000313" key="5">
    <source>
        <dbReference type="EMBL" id="SVB61642.1"/>
    </source>
</evidence>
<feature type="domain" description="RapZ-like N-terminal" evidence="4">
    <location>
        <begin position="4"/>
        <end position="112"/>
    </location>
</feature>
<gene>
    <name evidence="5" type="ORF">METZ01_LOCUS214496</name>
</gene>
<feature type="non-terminal residue" evidence="5">
    <location>
        <position position="115"/>
    </location>
</feature>
<dbReference type="InterPro" id="IPR005337">
    <property type="entry name" value="RapZ-like"/>
</dbReference>
<dbReference type="SUPFAM" id="SSF52540">
    <property type="entry name" value="P-loop containing nucleoside triphosphate hydrolases"/>
    <property type="match status" value="1"/>
</dbReference>
<organism evidence="5">
    <name type="scientific">marine metagenome</name>
    <dbReference type="NCBI Taxonomy" id="408172"/>
    <lineage>
        <taxon>unclassified sequences</taxon>
        <taxon>metagenomes</taxon>
        <taxon>ecological metagenomes</taxon>
    </lineage>
</organism>
<protein>
    <recommendedName>
        <fullName evidence="4">RapZ-like N-terminal domain-containing protein</fullName>
    </recommendedName>
</protein>
<dbReference type="GO" id="GO:0005524">
    <property type="term" value="F:ATP binding"/>
    <property type="evidence" value="ECO:0007669"/>
    <property type="project" value="UniProtKB-KW"/>
</dbReference>
<name>A0A382FG72_9ZZZZ</name>
<proteinExistence type="predicted"/>
<dbReference type="Pfam" id="PF03668">
    <property type="entry name" value="RapZ-like_N"/>
    <property type="match status" value="1"/>
</dbReference>
<dbReference type="InterPro" id="IPR027417">
    <property type="entry name" value="P-loop_NTPase"/>
</dbReference>
<dbReference type="EMBL" id="UINC01049630">
    <property type="protein sequence ID" value="SVB61642.1"/>
    <property type="molecule type" value="Genomic_DNA"/>
</dbReference>
<dbReference type="PANTHER" id="PTHR30448:SF0">
    <property type="entry name" value="RNASE ADAPTER PROTEIN RAPZ"/>
    <property type="match status" value="1"/>
</dbReference>
<keyword evidence="2" id="KW-0067">ATP-binding</keyword>
<evidence type="ECO:0000256" key="3">
    <source>
        <dbReference type="ARBA" id="ARBA00023134"/>
    </source>
</evidence>
<evidence type="ECO:0000259" key="4">
    <source>
        <dbReference type="Pfam" id="PF03668"/>
    </source>
</evidence>
<dbReference type="GO" id="GO:0005525">
    <property type="term" value="F:GTP binding"/>
    <property type="evidence" value="ECO:0007669"/>
    <property type="project" value="UniProtKB-KW"/>
</dbReference>
<dbReference type="AlphaFoldDB" id="A0A382FG72"/>
<reference evidence="5" key="1">
    <citation type="submission" date="2018-05" db="EMBL/GenBank/DDBJ databases">
        <authorList>
            <person name="Lanie J.A."/>
            <person name="Ng W.-L."/>
            <person name="Kazmierczak K.M."/>
            <person name="Andrzejewski T.M."/>
            <person name="Davidsen T.M."/>
            <person name="Wayne K.J."/>
            <person name="Tettelin H."/>
            <person name="Glass J.I."/>
            <person name="Rusch D."/>
            <person name="Podicherti R."/>
            <person name="Tsui H.-C.T."/>
            <person name="Winkler M.E."/>
        </authorList>
    </citation>
    <scope>NUCLEOTIDE SEQUENCE</scope>
</reference>
<sequence length="115" mass="12325">MASFIIISGRSGSGKSTALHILEDLDYYCIDNLPASLIPELVGKAAGQGKTANMAVSIDARNIAADLQEFPTKFDQLRAAGITAKVIYLDSDSPTLVKRFSETRRKHPLTSGKTG</sequence>
<evidence type="ECO:0000256" key="1">
    <source>
        <dbReference type="ARBA" id="ARBA00022741"/>
    </source>
</evidence>
<evidence type="ECO:0000256" key="2">
    <source>
        <dbReference type="ARBA" id="ARBA00022840"/>
    </source>
</evidence>
<accession>A0A382FG72</accession>
<dbReference type="InterPro" id="IPR053930">
    <property type="entry name" value="RapZ-like_N"/>
</dbReference>
<dbReference type="PANTHER" id="PTHR30448">
    <property type="entry name" value="RNASE ADAPTER PROTEIN RAPZ"/>
    <property type="match status" value="1"/>
</dbReference>
<keyword evidence="3" id="KW-0342">GTP-binding</keyword>